<feature type="compositionally biased region" description="Polar residues" evidence="1">
    <location>
        <begin position="97"/>
        <end position="112"/>
    </location>
</feature>
<keyword evidence="3" id="KW-1185">Reference proteome</keyword>
<feature type="region of interest" description="Disordered" evidence="1">
    <location>
        <begin position="42"/>
        <end position="112"/>
    </location>
</feature>
<proteinExistence type="predicted"/>
<sequence>MNGYYLNQATPYFRPFKKTKRVLDEYDGIRRVRSALDKCLRENSPKCSPNMQSKINDSDKLFERQSSSDQLSDDGENIPSASEISNVEDGRVLPSVEVQSSRSITPASTMSSGVDRITELLDKMNSFGRHPTPDQKYNRFVAERRELRDREIALQEEVRIRNLARLCSREHIEEQARRRLQLIGIHVPLPKPKIKDEFPIPKFTLHHNNLEVMIEKFLPDSLP</sequence>
<protein>
    <submittedName>
        <fullName evidence="2">Uncharacterized protein</fullName>
    </submittedName>
</protein>
<dbReference type="EMBL" id="KN716158">
    <property type="protein sequence ID" value="KJH52849.1"/>
    <property type="molecule type" value="Genomic_DNA"/>
</dbReference>
<evidence type="ECO:0000313" key="3">
    <source>
        <dbReference type="Proteomes" id="UP000053766"/>
    </source>
</evidence>
<reference evidence="3" key="2">
    <citation type="journal article" date="2016" name="Sci. Rep.">
        <title>Dictyocaulus viviparus genome, variome and transcriptome elucidate lungworm biology and support future intervention.</title>
        <authorList>
            <person name="McNulty S.N."/>
            <person name="Strube C."/>
            <person name="Rosa B.A."/>
            <person name="Martin J.C."/>
            <person name="Tyagi R."/>
            <person name="Choi Y.J."/>
            <person name="Wang Q."/>
            <person name="Hallsworth Pepin K."/>
            <person name="Zhang X."/>
            <person name="Ozersky P."/>
            <person name="Wilson R.K."/>
            <person name="Sternberg P.W."/>
            <person name="Gasser R.B."/>
            <person name="Mitreva M."/>
        </authorList>
    </citation>
    <scope>NUCLEOTIDE SEQUENCE [LARGE SCALE GENOMIC DNA]</scope>
    <source>
        <strain evidence="3">HannoverDv2000</strain>
    </source>
</reference>
<gene>
    <name evidence="2" type="ORF">DICVIV_00894</name>
</gene>
<dbReference type="AlphaFoldDB" id="A0A0D8YA42"/>
<dbReference type="OrthoDB" id="1939479at2759"/>
<accession>A0A0D8YA42</accession>
<evidence type="ECO:0000256" key="1">
    <source>
        <dbReference type="SAM" id="MobiDB-lite"/>
    </source>
</evidence>
<reference evidence="2 3" key="1">
    <citation type="submission" date="2013-11" db="EMBL/GenBank/DDBJ databases">
        <title>Draft genome of the bovine lungworm Dictyocaulus viviparus.</title>
        <authorList>
            <person name="Mitreva M."/>
        </authorList>
    </citation>
    <scope>NUCLEOTIDE SEQUENCE [LARGE SCALE GENOMIC DNA]</scope>
    <source>
        <strain evidence="2 3">HannoverDv2000</strain>
    </source>
</reference>
<feature type="compositionally biased region" description="Polar residues" evidence="1">
    <location>
        <begin position="45"/>
        <end position="55"/>
    </location>
</feature>
<dbReference type="Proteomes" id="UP000053766">
    <property type="component" value="Unassembled WGS sequence"/>
</dbReference>
<name>A0A0D8YA42_DICVI</name>
<organism evidence="2 3">
    <name type="scientific">Dictyocaulus viviparus</name>
    <name type="common">Bovine lungworm</name>
    <dbReference type="NCBI Taxonomy" id="29172"/>
    <lineage>
        <taxon>Eukaryota</taxon>
        <taxon>Metazoa</taxon>
        <taxon>Ecdysozoa</taxon>
        <taxon>Nematoda</taxon>
        <taxon>Chromadorea</taxon>
        <taxon>Rhabditida</taxon>
        <taxon>Rhabditina</taxon>
        <taxon>Rhabditomorpha</taxon>
        <taxon>Strongyloidea</taxon>
        <taxon>Metastrongylidae</taxon>
        <taxon>Dictyocaulus</taxon>
    </lineage>
</organism>
<evidence type="ECO:0000313" key="2">
    <source>
        <dbReference type="EMBL" id="KJH52849.1"/>
    </source>
</evidence>